<evidence type="ECO:0000313" key="7">
    <source>
        <dbReference type="Proteomes" id="UP000315759"/>
    </source>
</evidence>
<keyword evidence="3" id="KW-0804">Transcription</keyword>
<evidence type="ECO:0000259" key="5">
    <source>
        <dbReference type="PROSITE" id="PS50977"/>
    </source>
</evidence>
<comment type="caution">
    <text evidence="6">The sequence shown here is derived from an EMBL/GenBank/DDBJ whole genome shotgun (WGS) entry which is preliminary data.</text>
</comment>
<gene>
    <name evidence="6" type="ORF">D8S82_25830</name>
</gene>
<feature type="DNA-binding region" description="H-T-H motif" evidence="4">
    <location>
        <begin position="36"/>
        <end position="55"/>
    </location>
</feature>
<dbReference type="InterPro" id="IPR001647">
    <property type="entry name" value="HTH_TetR"/>
</dbReference>
<proteinExistence type="predicted"/>
<evidence type="ECO:0000313" key="6">
    <source>
        <dbReference type="EMBL" id="TQR83636.1"/>
    </source>
</evidence>
<evidence type="ECO:0000256" key="2">
    <source>
        <dbReference type="ARBA" id="ARBA00023125"/>
    </source>
</evidence>
<dbReference type="GO" id="GO:0000976">
    <property type="term" value="F:transcription cis-regulatory region binding"/>
    <property type="evidence" value="ECO:0007669"/>
    <property type="project" value="TreeGrafter"/>
</dbReference>
<evidence type="ECO:0000256" key="3">
    <source>
        <dbReference type="ARBA" id="ARBA00023163"/>
    </source>
</evidence>
<protein>
    <submittedName>
        <fullName evidence="6">TetR/AcrR family transcriptional regulator</fullName>
    </submittedName>
</protein>
<dbReference type="InterPro" id="IPR009057">
    <property type="entry name" value="Homeodomain-like_sf"/>
</dbReference>
<dbReference type="Gene3D" id="1.10.357.10">
    <property type="entry name" value="Tetracycline Repressor, domain 2"/>
    <property type="match status" value="1"/>
</dbReference>
<dbReference type="Proteomes" id="UP000315759">
    <property type="component" value="Unassembled WGS sequence"/>
</dbReference>
<dbReference type="Pfam" id="PF00440">
    <property type="entry name" value="TetR_N"/>
    <property type="match status" value="1"/>
</dbReference>
<dbReference type="GO" id="GO:0003700">
    <property type="term" value="F:DNA-binding transcription factor activity"/>
    <property type="evidence" value="ECO:0007669"/>
    <property type="project" value="TreeGrafter"/>
</dbReference>
<dbReference type="EMBL" id="VIFX01000041">
    <property type="protein sequence ID" value="TQR83636.1"/>
    <property type="molecule type" value="Genomic_DNA"/>
</dbReference>
<dbReference type="SUPFAM" id="SSF46689">
    <property type="entry name" value="Homeodomain-like"/>
    <property type="match status" value="1"/>
</dbReference>
<dbReference type="PANTHER" id="PTHR30055:SF234">
    <property type="entry name" value="HTH-TYPE TRANSCRIPTIONAL REGULATOR BETI"/>
    <property type="match status" value="1"/>
</dbReference>
<name>A0A544VUH1_9MYCO</name>
<keyword evidence="7" id="KW-1185">Reference proteome</keyword>
<dbReference type="RefSeq" id="WP_142554839.1">
    <property type="nucleotide sequence ID" value="NZ_VIFX01000041.1"/>
</dbReference>
<dbReference type="AlphaFoldDB" id="A0A544VUH1"/>
<evidence type="ECO:0000256" key="1">
    <source>
        <dbReference type="ARBA" id="ARBA00023015"/>
    </source>
</evidence>
<reference evidence="6 7" key="1">
    <citation type="submission" date="2018-10" db="EMBL/GenBank/DDBJ databases">
        <title>Draft genome of Mycobacterium hodleri strain B.</title>
        <authorList>
            <person name="Amande T.J."/>
            <person name="Mcgenity T.J."/>
        </authorList>
    </citation>
    <scope>NUCLEOTIDE SEQUENCE [LARGE SCALE GENOMIC DNA]</scope>
    <source>
        <strain evidence="6 7">B</strain>
    </source>
</reference>
<accession>A0A544VUH1</accession>
<dbReference type="PANTHER" id="PTHR30055">
    <property type="entry name" value="HTH-TYPE TRANSCRIPTIONAL REGULATOR RUTR"/>
    <property type="match status" value="1"/>
</dbReference>
<evidence type="ECO:0000256" key="4">
    <source>
        <dbReference type="PROSITE-ProRule" id="PRU00335"/>
    </source>
</evidence>
<dbReference type="PROSITE" id="PS50977">
    <property type="entry name" value="HTH_TETR_2"/>
    <property type="match status" value="1"/>
</dbReference>
<keyword evidence="2 4" id="KW-0238">DNA-binding</keyword>
<feature type="domain" description="HTH tetR-type" evidence="5">
    <location>
        <begin position="13"/>
        <end position="73"/>
    </location>
</feature>
<sequence>MPSRTLSADPRAERVRTLLRTAAFDLAHERPVDEITVGDLVARAGVSRQVFYRHFTDRDDAVATAVTVAFAAAVADIQGDARARVTSLFDFAAEHRAMYRNVVPSAVTQRVVMAFRDELLPACEEIAAQGMRVVGRIADVAPDAVSRFLVGGFQEVLRSWMEDPSPEDPASDLRARVSAALDTVDALLRLPSPTDSTPEKGTHHG</sequence>
<keyword evidence="1" id="KW-0805">Transcription regulation</keyword>
<dbReference type="InterPro" id="IPR050109">
    <property type="entry name" value="HTH-type_TetR-like_transc_reg"/>
</dbReference>
<organism evidence="6 7">
    <name type="scientific">Mycolicibacterium hodleri</name>
    <dbReference type="NCBI Taxonomy" id="49897"/>
    <lineage>
        <taxon>Bacteria</taxon>
        <taxon>Bacillati</taxon>
        <taxon>Actinomycetota</taxon>
        <taxon>Actinomycetes</taxon>
        <taxon>Mycobacteriales</taxon>
        <taxon>Mycobacteriaceae</taxon>
        <taxon>Mycolicibacterium</taxon>
    </lineage>
</organism>